<evidence type="ECO:0000256" key="4">
    <source>
        <dbReference type="ARBA" id="ARBA00022692"/>
    </source>
</evidence>
<keyword evidence="9" id="KW-0472">Membrane</keyword>
<comment type="similarity">
    <text evidence="3 12">Belongs to the cytochrome c oxidase subunit 6A family.</text>
</comment>
<dbReference type="Gene3D" id="4.10.95.10">
    <property type="entry name" value="Cytochrome c oxidase, subunit VIa"/>
    <property type="match status" value="1"/>
</dbReference>
<keyword evidence="7" id="KW-1133">Transmembrane helix</keyword>
<protein>
    <recommendedName>
        <fullName evidence="10">Cytochrome c oxidase subunit 13, mitochondrial</fullName>
    </recommendedName>
    <alternativeName>
        <fullName evidence="11">Cytochrome c oxidase polypeptide VIa</fullName>
    </alternativeName>
</protein>
<evidence type="ECO:0000313" key="14">
    <source>
        <dbReference type="Proteomes" id="UP000095023"/>
    </source>
</evidence>
<name>A0A1E4THV3_9ASCO</name>
<dbReference type="GO" id="GO:0097250">
    <property type="term" value="P:mitochondrial respirasome assembly"/>
    <property type="evidence" value="ECO:0007669"/>
    <property type="project" value="EnsemblFungi"/>
</dbReference>
<evidence type="ECO:0000256" key="12">
    <source>
        <dbReference type="RuleBase" id="RU004396"/>
    </source>
</evidence>
<evidence type="ECO:0000256" key="7">
    <source>
        <dbReference type="ARBA" id="ARBA00022989"/>
    </source>
</evidence>
<dbReference type="EMBL" id="KV453842">
    <property type="protein sequence ID" value="ODV91325.1"/>
    <property type="molecule type" value="Genomic_DNA"/>
</dbReference>
<evidence type="ECO:0000256" key="9">
    <source>
        <dbReference type="ARBA" id="ARBA00023136"/>
    </source>
</evidence>
<dbReference type="PANTHER" id="PTHR11504">
    <property type="entry name" value="CYTOCHROME C OXIDASE POLYPEPTIDE VIA"/>
    <property type="match status" value="1"/>
</dbReference>
<dbReference type="GO" id="GO:0045277">
    <property type="term" value="C:respiratory chain complex IV"/>
    <property type="evidence" value="ECO:0007669"/>
    <property type="project" value="EnsemblFungi"/>
</dbReference>
<proteinExistence type="inferred from homology"/>
<dbReference type="PANTHER" id="PTHR11504:SF0">
    <property type="entry name" value="CYTOCHROME C OXIDASE SUBUNIT"/>
    <property type="match status" value="1"/>
</dbReference>
<evidence type="ECO:0000256" key="5">
    <source>
        <dbReference type="ARBA" id="ARBA00022792"/>
    </source>
</evidence>
<evidence type="ECO:0000256" key="8">
    <source>
        <dbReference type="ARBA" id="ARBA00023128"/>
    </source>
</evidence>
<dbReference type="FunFam" id="4.10.95.10:FF:000001">
    <property type="entry name" value="Cytochrome c oxidase subunit 6A, mitochondrial"/>
    <property type="match status" value="1"/>
</dbReference>
<keyword evidence="4" id="KW-0812">Transmembrane</keyword>
<keyword evidence="14" id="KW-1185">Reference proteome</keyword>
<dbReference type="InterPro" id="IPR036418">
    <property type="entry name" value="Cyt_c_oxidase_su6a_sf"/>
</dbReference>
<keyword evidence="6" id="KW-0809">Transit peptide</keyword>
<organism evidence="13 14">
    <name type="scientific">Tortispora caseinolytica NRRL Y-17796</name>
    <dbReference type="NCBI Taxonomy" id="767744"/>
    <lineage>
        <taxon>Eukaryota</taxon>
        <taxon>Fungi</taxon>
        <taxon>Dikarya</taxon>
        <taxon>Ascomycota</taxon>
        <taxon>Saccharomycotina</taxon>
        <taxon>Trigonopsidomycetes</taxon>
        <taxon>Trigonopsidales</taxon>
        <taxon>Trigonopsidaceae</taxon>
        <taxon>Tortispora</taxon>
    </lineage>
</organism>
<dbReference type="GO" id="GO:0006123">
    <property type="term" value="P:mitochondrial electron transport, cytochrome c to oxygen"/>
    <property type="evidence" value="ECO:0007669"/>
    <property type="project" value="TreeGrafter"/>
</dbReference>
<keyword evidence="8" id="KW-0496">Mitochondrion</keyword>
<dbReference type="GO" id="GO:0004129">
    <property type="term" value="F:cytochrome-c oxidase activity"/>
    <property type="evidence" value="ECO:0007669"/>
    <property type="project" value="EnsemblFungi"/>
</dbReference>
<comment type="subcellular location">
    <subcellularLocation>
        <location evidence="1">Mitochondrion inner membrane</location>
        <topology evidence="1">Single-pass membrane protein</topology>
    </subcellularLocation>
</comment>
<dbReference type="GO" id="GO:0005743">
    <property type="term" value="C:mitochondrial inner membrane"/>
    <property type="evidence" value="ECO:0007669"/>
    <property type="project" value="UniProtKB-SubCell"/>
</dbReference>
<dbReference type="OrthoDB" id="5947505at2759"/>
<dbReference type="Proteomes" id="UP000095023">
    <property type="component" value="Unassembled WGS sequence"/>
</dbReference>
<comment type="pathway">
    <text evidence="2">Energy metabolism; oxidative phosphorylation.</text>
</comment>
<sequence>MLRSTLSRSVVRGVRQFATTSEELLLKPNPSAAAAYKAELEAVKEHAGHTSELWRKISYYIAAPAIIAAAYSAYLHEKEHEEHLAHMPKIPDEEKPPEYEYQNIRVRDFWWGNGDETAFWNPKVNSHRRV</sequence>
<dbReference type="SUPFAM" id="SSF81411">
    <property type="entry name" value="Mitochondrial cytochrome c oxidase subunit VIa"/>
    <property type="match status" value="1"/>
</dbReference>
<evidence type="ECO:0000256" key="1">
    <source>
        <dbReference type="ARBA" id="ARBA00004434"/>
    </source>
</evidence>
<evidence type="ECO:0000256" key="3">
    <source>
        <dbReference type="ARBA" id="ARBA00005553"/>
    </source>
</evidence>
<dbReference type="Pfam" id="PF02046">
    <property type="entry name" value="COX6A"/>
    <property type="match status" value="1"/>
</dbReference>
<gene>
    <name evidence="13" type="ORF">CANCADRAFT_24332</name>
</gene>
<evidence type="ECO:0000256" key="2">
    <source>
        <dbReference type="ARBA" id="ARBA00004673"/>
    </source>
</evidence>
<evidence type="ECO:0000256" key="10">
    <source>
        <dbReference type="ARBA" id="ARBA00070930"/>
    </source>
</evidence>
<keyword evidence="5" id="KW-0999">Mitochondrion inner membrane</keyword>
<evidence type="ECO:0000313" key="13">
    <source>
        <dbReference type="EMBL" id="ODV91325.1"/>
    </source>
</evidence>
<dbReference type="InterPro" id="IPR001349">
    <property type="entry name" value="Cyt_c_oxidase_su6a"/>
</dbReference>
<evidence type="ECO:0000256" key="11">
    <source>
        <dbReference type="ARBA" id="ARBA00082360"/>
    </source>
</evidence>
<reference evidence="14" key="1">
    <citation type="submission" date="2016-02" db="EMBL/GenBank/DDBJ databases">
        <title>Comparative genomics of biotechnologically important yeasts.</title>
        <authorList>
            <consortium name="DOE Joint Genome Institute"/>
            <person name="Riley R."/>
            <person name="Haridas S."/>
            <person name="Wolfe K.H."/>
            <person name="Lopes M.R."/>
            <person name="Hittinger C.T."/>
            <person name="Goker M."/>
            <person name="Salamov A."/>
            <person name="Wisecaver J."/>
            <person name="Long T.M."/>
            <person name="Aerts A.L."/>
            <person name="Barry K."/>
            <person name="Choi C."/>
            <person name="Clum A."/>
            <person name="Coughlan A.Y."/>
            <person name="Deshpande S."/>
            <person name="Douglass A.P."/>
            <person name="Hanson S.J."/>
            <person name="Klenk H.-P."/>
            <person name="Labutti K."/>
            <person name="Lapidus A."/>
            <person name="Lindquist E."/>
            <person name="Lipzen A."/>
            <person name="Meier-Kolthoff J.P."/>
            <person name="Ohm R.A."/>
            <person name="Otillar R.P."/>
            <person name="Pangilinan J."/>
            <person name="Peng Y."/>
            <person name="Rokas A."/>
            <person name="Rosa C.A."/>
            <person name="Scheuner C."/>
            <person name="Sibirny A.A."/>
            <person name="Slot J.C."/>
            <person name="Stielow J.B."/>
            <person name="Sun H."/>
            <person name="Kurtzman C.P."/>
            <person name="Blackwell M."/>
            <person name="Jeffries T.W."/>
            <person name="Grigoriev I.V."/>
        </authorList>
    </citation>
    <scope>NUCLEOTIDE SEQUENCE [LARGE SCALE GENOMIC DNA]</scope>
    <source>
        <strain evidence="14">NRRL Y-17796</strain>
    </source>
</reference>
<accession>A0A1E4THV3</accession>
<evidence type="ECO:0000256" key="6">
    <source>
        <dbReference type="ARBA" id="ARBA00022946"/>
    </source>
</evidence>
<dbReference type="PIRSF" id="PIRSF000277">
    <property type="entry name" value="COX6A1"/>
    <property type="match status" value="1"/>
</dbReference>
<dbReference type="GO" id="GO:0030234">
    <property type="term" value="F:enzyme regulator activity"/>
    <property type="evidence" value="ECO:0007669"/>
    <property type="project" value="EnsemblFungi"/>
</dbReference>
<dbReference type="AlphaFoldDB" id="A0A1E4THV3"/>